<dbReference type="InterPro" id="IPR027359">
    <property type="entry name" value="Volt_channel_dom_sf"/>
</dbReference>
<feature type="compositionally biased region" description="Basic and acidic residues" evidence="5">
    <location>
        <begin position="223"/>
        <end position="235"/>
    </location>
</feature>
<accession>A0ABM3CIQ5</accession>
<feature type="compositionally biased region" description="Low complexity" evidence="5">
    <location>
        <begin position="651"/>
        <end position="663"/>
    </location>
</feature>
<feature type="compositionally biased region" description="Low complexity" evidence="5">
    <location>
        <begin position="562"/>
        <end position="572"/>
    </location>
</feature>
<keyword evidence="2 6" id="KW-0812">Transmembrane</keyword>
<feature type="compositionally biased region" description="Low complexity" evidence="5">
    <location>
        <begin position="1183"/>
        <end position="1206"/>
    </location>
</feature>
<feature type="transmembrane region" description="Helical" evidence="6">
    <location>
        <begin position="28"/>
        <end position="50"/>
    </location>
</feature>
<feature type="compositionally biased region" description="Basic residues" evidence="5">
    <location>
        <begin position="1003"/>
        <end position="1027"/>
    </location>
</feature>
<feature type="compositionally biased region" description="Low complexity" evidence="5">
    <location>
        <begin position="1091"/>
        <end position="1105"/>
    </location>
</feature>
<feature type="compositionally biased region" description="Basic and acidic residues" evidence="5">
    <location>
        <begin position="692"/>
        <end position="710"/>
    </location>
</feature>
<evidence type="ECO:0000256" key="2">
    <source>
        <dbReference type="ARBA" id="ARBA00022692"/>
    </source>
</evidence>
<evidence type="ECO:0000313" key="8">
    <source>
        <dbReference type="Proteomes" id="UP001652741"/>
    </source>
</evidence>
<feature type="compositionally biased region" description="Low complexity" evidence="5">
    <location>
        <begin position="1124"/>
        <end position="1138"/>
    </location>
</feature>
<sequence length="1574" mass="172628">MTVKVVAQGLYSGEAVYLKSSWNVLDGLLVFVSLLDILVSVASAGGNRILGILRVLRLLRTLRPLRVISRAPGLKLVVETLITSLRPIGNIVLICCGFFIVFGILGVQLFKGKFFHCEGVDVRNVTNRTDCLRAGHRWIRRKYNFDNLGQALMSLFVLSSKDGWVSIMYDGLDAVGVDQQPVRNHNPWMLLFFISFLLIVSFFVLNMFVGVVVENFHKCRQDQEEEEAKAREEKRAKRAEKRRRKAQERPYFADYSPVRLTIHTLCTSHYLDLFITVIIATNVLTMSMEHYNQPQYLEEGLKYCNYVFTLVFVIETVLKLIAFGLRRFFKERWNQLDLSIVLLSVMGITLEEIDLNASLPINPTIIRIMRVLRIARVLKLLKMATGMRALLDTVVQALPQVGNLGLLFMLLFFIYAALGVELFGKLECSEENPCEGLSRHATFQNFGMAFLTLFRVSTGDNWNGIMKDTLRDCRPEDRSCLTYLPLISPVYFVTFVLTAQFVLVNVVVAVLMKHLEESNKEAQEEAEEEAKEEEARQEEARQEEAKQEEARQEASRPLSNAEVGGVESSGQVVEEERCRGSLLTVGRPSLSRMMSLPSDSYMLRPLQSLGHTRYPPIGHDTYKGCGFSGSVYSMGSSGAGSLLQVPGALPSGSHASLSSKGSSCRPTVRLSPSHSVDRHSASVGRHTPRRPVHVDGRRASFIRSSHDTHSYRLSPAQSIDGDSSRYLNRRASYLHSPSHSMDSRHTPYIHSPSHSMDSRHTPYFHSPSHSMDSRHTPYIHSPSHSMDSRHTPHMDRHTPYIHSPSHSMDSRHTPYIHSPSHSIDSRHTPYIHSPSQGINRHTSPNNRHTSYMSSPSHSIDRRDSYRLSPSHSIDSRHTPHMDRHTPYIHSPSQGINRHTSYMSSPSHSIDRRDCYRLSPSHSMDRQPGPTSSISVRRQLRRQEAVCCDSEDLSCSSADDLRLSSVDGTHLTVPSMHLCPLPSLPPGGNTHLDLHQPSSPSLSPRRRTSSAHTLRHTHTVHTLRHTHSQRVISIREHGRSHSDSGPQTTDNPQTPGSRPVSLCFGGSSPSLSSPSTPQRPEIPQTPGPRPVSLCSGGSSPSLSSPSTPQRPEIPQTPGPSSRPVSLCSGGSSPSLSSPSTPQRPEIPQTPGPSSRPISLCSGGPSPSLSSPSTPQRPEIPQTPGPSSSSRPISLCSGGPSLSLSSPSTPQRPETPQTPGPSSRPISLSSGGPSLSLSSPSTPQRPETPQTPGPSSRPISLSSGGPSLSLSSPSTPQRPETPQTPGPSSRPISLSSGGPSLSLSSPSTPQRPEIPQTPGPSSRPISLCAGGPNLSISTPSTPQSLQTSFDPNQIPSSSLVPFPTILGSSPNRIPTSFLDETDVEICCITRHSSSPPHTPHSPHPYLSLHACLSFEEDQRSRCLTGQSTSPVREWTRKQRMSPPCISVAPPAEAQVSTTTRSTDGSTHLRRRTLSVDSASQRDSLDTDPAETRLSVPFLQLDSSFIRVTVDSDQSGCSLLTDSESTVEGDAEGEGREVGGGARNSQSLLGLVPNPLRRRSLVRMLSTREGEGEESQP</sequence>
<feature type="domain" description="Ion transport" evidence="7">
    <location>
        <begin position="269"/>
        <end position="522"/>
    </location>
</feature>
<comment type="subcellular location">
    <subcellularLocation>
        <location evidence="1">Membrane</location>
        <topology evidence="1">Multi-pass membrane protein</topology>
    </subcellularLocation>
</comment>
<evidence type="ECO:0000256" key="5">
    <source>
        <dbReference type="SAM" id="MobiDB-lite"/>
    </source>
</evidence>
<reference evidence="9" key="1">
    <citation type="submission" date="2025-08" db="UniProtKB">
        <authorList>
            <consortium name="RefSeq"/>
        </authorList>
    </citation>
    <scope>IDENTIFICATION</scope>
</reference>
<feature type="transmembrane region" description="Helical" evidence="6">
    <location>
        <begin position="404"/>
        <end position="423"/>
    </location>
</feature>
<feature type="compositionally biased region" description="Low complexity" evidence="5">
    <location>
        <begin position="1157"/>
        <end position="1171"/>
    </location>
</feature>
<dbReference type="GeneID" id="106592716"/>
<feature type="compositionally biased region" description="Basic and acidic residues" evidence="5">
    <location>
        <begin position="1032"/>
        <end position="1041"/>
    </location>
</feature>
<dbReference type="InterPro" id="IPR043203">
    <property type="entry name" value="VGCC_Ca_Na"/>
</dbReference>
<feature type="region of interest" description="Disordered" evidence="5">
    <location>
        <begin position="1431"/>
        <end position="1485"/>
    </location>
</feature>
<feature type="transmembrane region" description="Helical" evidence="6">
    <location>
        <begin position="306"/>
        <end position="325"/>
    </location>
</feature>
<feature type="region of interest" description="Disordered" evidence="5">
    <location>
        <begin position="1516"/>
        <end position="1547"/>
    </location>
</feature>
<feature type="compositionally biased region" description="Polar residues" evidence="5">
    <location>
        <begin position="1042"/>
        <end position="1055"/>
    </location>
</feature>
<dbReference type="InterPro" id="IPR003915">
    <property type="entry name" value="PKD_2"/>
</dbReference>
<dbReference type="PRINTS" id="PR01433">
    <property type="entry name" value="POLYCYSTIN2"/>
</dbReference>
<evidence type="ECO:0000256" key="6">
    <source>
        <dbReference type="SAM" id="Phobius"/>
    </source>
</evidence>
<dbReference type="Pfam" id="PF00520">
    <property type="entry name" value="Ion_trans"/>
    <property type="match status" value="2"/>
</dbReference>
<feature type="transmembrane region" description="Helical" evidence="6">
    <location>
        <begin position="490"/>
        <end position="512"/>
    </location>
</feature>
<feature type="region of interest" description="Disordered" evidence="5">
    <location>
        <begin position="834"/>
        <end position="934"/>
    </location>
</feature>
<proteinExistence type="predicted"/>
<keyword evidence="3 6" id="KW-1133">Transmembrane helix</keyword>
<feature type="domain" description="Ion transport" evidence="7">
    <location>
        <begin position="1"/>
        <end position="223"/>
    </location>
</feature>
<keyword evidence="8" id="KW-1185">Reference proteome</keyword>
<feature type="compositionally biased region" description="Basic and acidic residues" evidence="5">
    <location>
        <begin position="873"/>
        <end position="885"/>
    </location>
</feature>
<feature type="compositionally biased region" description="Low complexity" evidence="5">
    <location>
        <begin position="1284"/>
        <end position="1305"/>
    </location>
</feature>
<feature type="compositionally biased region" description="Polar residues" evidence="5">
    <location>
        <begin position="890"/>
        <end position="907"/>
    </location>
</feature>
<feature type="region of interest" description="Disordered" evidence="5">
    <location>
        <begin position="223"/>
        <end position="242"/>
    </location>
</feature>
<feature type="compositionally biased region" description="Polar residues" evidence="5">
    <location>
        <begin position="834"/>
        <end position="857"/>
    </location>
</feature>
<name>A0ABM3CIQ5_SALSA</name>
<feature type="transmembrane region" description="Helical" evidence="6">
    <location>
        <begin position="91"/>
        <end position="110"/>
    </location>
</feature>
<feature type="transmembrane region" description="Helical" evidence="6">
    <location>
        <begin position="188"/>
        <end position="213"/>
    </location>
</feature>
<evidence type="ECO:0000259" key="7">
    <source>
        <dbReference type="Pfam" id="PF00520"/>
    </source>
</evidence>
<feature type="compositionally biased region" description="Low complexity" evidence="5">
    <location>
        <begin position="1332"/>
        <end position="1346"/>
    </location>
</feature>
<feature type="compositionally biased region" description="Polar residues" evidence="5">
    <location>
        <begin position="1452"/>
        <end position="1463"/>
    </location>
</feature>
<dbReference type="Gene3D" id="1.20.120.350">
    <property type="entry name" value="Voltage-gated potassium channels. Chain C"/>
    <property type="match status" value="2"/>
</dbReference>
<feature type="transmembrane region" description="Helical" evidence="6">
    <location>
        <begin position="269"/>
        <end position="286"/>
    </location>
</feature>
<dbReference type="InterPro" id="IPR005821">
    <property type="entry name" value="Ion_trans_dom"/>
</dbReference>
<evidence type="ECO:0000313" key="9">
    <source>
        <dbReference type="RefSeq" id="XP_045546440.1"/>
    </source>
</evidence>
<feature type="compositionally biased region" description="Low complexity" evidence="5">
    <location>
        <begin position="1060"/>
        <end position="1074"/>
    </location>
</feature>
<feature type="region of interest" description="Disordered" evidence="5">
    <location>
        <begin position="651"/>
        <end position="774"/>
    </location>
</feature>
<organism evidence="8 9">
    <name type="scientific">Salmo salar</name>
    <name type="common">Atlantic salmon</name>
    <dbReference type="NCBI Taxonomy" id="8030"/>
    <lineage>
        <taxon>Eukaryota</taxon>
        <taxon>Metazoa</taxon>
        <taxon>Chordata</taxon>
        <taxon>Craniata</taxon>
        <taxon>Vertebrata</taxon>
        <taxon>Euteleostomi</taxon>
        <taxon>Actinopterygii</taxon>
        <taxon>Neopterygii</taxon>
        <taxon>Teleostei</taxon>
        <taxon>Protacanthopterygii</taxon>
        <taxon>Salmoniformes</taxon>
        <taxon>Salmonidae</taxon>
        <taxon>Salmoninae</taxon>
        <taxon>Salmo</taxon>
    </lineage>
</organism>
<evidence type="ECO:0000256" key="1">
    <source>
        <dbReference type="ARBA" id="ARBA00004141"/>
    </source>
</evidence>
<dbReference type="PANTHER" id="PTHR10037">
    <property type="entry name" value="VOLTAGE-GATED CATION CHANNEL CALCIUM AND SODIUM"/>
    <property type="match status" value="1"/>
</dbReference>
<keyword evidence="4 6" id="KW-0472">Membrane</keyword>
<dbReference type="Proteomes" id="UP001652741">
    <property type="component" value="Chromosome ssa12"/>
</dbReference>
<evidence type="ECO:0000256" key="4">
    <source>
        <dbReference type="ARBA" id="ARBA00023136"/>
    </source>
</evidence>
<feature type="compositionally biased region" description="Low complexity" evidence="5">
    <location>
        <begin position="1251"/>
        <end position="1272"/>
    </location>
</feature>
<feature type="compositionally biased region" description="Low complexity" evidence="5">
    <location>
        <begin position="1218"/>
        <end position="1239"/>
    </location>
</feature>
<gene>
    <name evidence="9" type="primary">LOC106592716</name>
</gene>
<dbReference type="RefSeq" id="XP_045546440.1">
    <property type="nucleotide sequence ID" value="XM_045690484.1"/>
</dbReference>
<feature type="region of interest" description="Disordered" evidence="5">
    <location>
        <begin position="981"/>
        <end position="1348"/>
    </location>
</feature>
<feature type="compositionally biased region" description="Basic and acidic residues" evidence="5">
    <location>
        <begin position="533"/>
        <end position="554"/>
    </location>
</feature>
<dbReference type="SUPFAM" id="SSF81324">
    <property type="entry name" value="Voltage-gated potassium channels"/>
    <property type="match status" value="2"/>
</dbReference>
<evidence type="ECO:0000256" key="3">
    <source>
        <dbReference type="ARBA" id="ARBA00022989"/>
    </source>
</evidence>
<protein>
    <submittedName>
        <fullName evidence="9">Voltage-dependent T-type calcium channel subunit alpha-1H</fullName>
    </submittedName>
</protein>
<feature type="region of interest" description="Disordered" evidence="5">
    <location>
        <begin position="521"/>
        <end position="572"/>
    </location>
</feature>
<dbReference type="Gene3D" id="1.10.287.70">
    <property type="match status" value="2"/>
</dbReference>
<dbReference type="PANTHER" id="PTHR10037:SF192">
    <property type="entry name" value="VOLTAGE-DEPENDENT T-TYPE CALCIUM CHANNEL SUBUNIT ALPHA-1H"/>
    <property type="match status" value="1"/>
</dbReference>